<dbReference type="PRINTS" id="PR01002">
    <property type="entry name" value="FLGFLGJ"/>
</dbReference>
<evidence type="ECO:0000256" key="1">
    <source>
        <dbReference type="ARBA" id="ARBA00010266"/>
    </source>
</evidence>
<dbReference type="Pfam" id="PF01832">
    <property type="entry name" value="Glucosaminidase"/>
    <property type="match status" value="1"/>
</dbReference>
<keyword evidence="2 5" id="KW-0378">Hydrolase</keyword>
<reference evidence="5" key="1">
    <citation type="submission" date="2022-05" db="EMBL/GenBank/DDBJ databases">
        <authorList>
            <person name="Oliphant S.A."/>
            <person name="Watson-Haigh N.S."/>
            <person name="Sumby K.M."/>
            <person name="Gardner J.M."/>
            <person name="Jiranek V."/>
        </authorList>
    </citation>
    <scope>NUCLEOTIDE SEQUENCE</scope>
    <source>
        <strain evidence="5">KI4_B1</strain>
    </source>
</reference>
<dbReference type="Gene3D" id="4.10.80.30">
    <property type="entry name" value="DNA polymerase, domain 6"/>
    <property type="match status" value="1"/>
</dbReference>
<dbReference type="PANTHER" id="PTHR33308:SF10">
    <property type="entry name" value="EXO-GLUCOSAMINIDASE LYTG"/>
    <property type="match status" value="1"/>
</dbReference>
<accession>A0A9Q8ZXK9</accession>
<evidence type="ECO:0000256" key="3">
    <source>
        <dbReference type="SAM" id="MobiDB-lite"/>
    </source>
</evidence>
<evidence type="ECO:0000313" key="6">
    <source>
        <dbReference type="Proteomes" id="UP001055911"/>
    </source>
</evidence>
<name>A0A9Q8ZXK9_9LACO</name>
<dbReference type="GO" id="GO:0004040">
    <property type="term" value="F:amidase activity"/>
    <property type="evidence" value="ECO:0007669"/>
    <property type="project" value="InterPro"/>
</dbReference>
<feature type="region of interest" description="Disordered" evidence="3">
    <location>
        <begin position="1"/>
        <end position="21"/>
    </location>
</feature>
<dbReference type="Gene3D" id="1.10.530.10">
    <property type="match status" value="1"/>
</dbReference>
<protein>
    <submittedName>
        <fullName evidence="5">Glycoside hydrolase family 73 protein</fullName>
    </submittedName>
</protein>
<gene>
    <name evidence="5" type="ORF">M3M40_00760</name>
</gene>
<keyword evidence="6" id="KW-1185">Reference proteome</keyword>
<dbReference type="PANTHER" id="PTHR33308">
    <property type="entry name" value="PEPTIDOGLYCAN HYDROLASE FLGJ"/>
    <property type="match status" value="1"/>
</dbReference>
<dbReference type="Proteomes" id="UP001055911">
    <property type="component" value="Chromosome"/>
</dbReference>
<dbReference type="InterPro" id="IPR051056">
    <property type="entry name" value="Glycosyl_Hydrolase_73"/>
</dbReference>
<proteinExistence type="inferred from homology"/>
<dbReference type="RefSeq" id="WP_252766921.1">
    <property type="nucleotide sequence ID" value="NZ_CP097119.1"/>
</dbReference>
<organism evidence="5 6">
    <name type="scientific">Fructilactobacillus cliffordii</name>
    <dbReference type="NCBI Taxonomy" id="2940299"/>
    <lineage>
        <taxon>Bacteria</taxon>
        <taxon>Bacillati</taxon>
        <taxon>Bacillota</taxon>
        <taxon>Bacilli</taxon>
        <taxon>Lactobacillales</taxon>
        <taxon>Lactobacillaceae</taxon>
        <taxon>Fructilactobacillus</taxon>
    </lineage>
</organism>
<comment type="similarity">
    <text evidence="1">Belongs to the glycosyl hydrolase 73 family.</text>
</comment>
<evidence type="ECO:0000313" key="5">
    <source>
        <dbReference type="EMBL" id="USS89371.1"/>
    </source>
</evidence>
<evidence type="ECO:0000259" key="4">
    <source>
        <dbReference type="SMART" id="SM00047"/>
    </source>
</evidence>
<sequence length="218" mass="24813">MAKKRRRPRRKRKTTKKKRPQSNNFSGFILIIVIVTLLVGTIWGINYITQPRYSQSNVSQQHQKFINQILPASLRAQREYKILPSITIAQAILESNWGQSQLSAQYHNLFGVKATANQPSVELSTTEFTNGKAENVTGRFRVYASWDESIEAHAKLLANGTDWNNLQYQDVVRAANYQDAARALSTGGYATDPAYADKVIAIIEKYHLNQYDHQEGQR</sequence>
<feature type="compositionally biased region" description="Basic residues" evidence="3">
    <location>
        <begin position="1"/>
        <end position="20"/>
    </location>
</feature>
<feature type="domain" description="Mannosyl-glycoprotein endo-beta-N-acetylglucosamidase-like" evidence="4">
    <location>
        <begin position="55"/>
        <end position="212"/>
    </location>
</feature>
<dbReference type="AlphaFoldDB" id="A0A9Q8ZXK9"/>
<evidence type="ECO:0000256" key="2">
    <source>
        <dbReference type="ARBA" id="ARBA00022801"/>
    </source>
</evidence>
<dbReference type="EMBL" id="CP097119">
    <property type="protein sequence ID" value="USS89371.1"/>
    <property type="molecule type" value="Genomic_DNA"/>
</dbReference>
<dbReference type="SMART" id="SM00047">
    <property type="entry name" value="LYZ2"/>
    <property type="match status" value="1"/>
</dbReference>
<dbReference type="InterPro" id="IPR002901">
    <property type="entry name" value="MGlyc_endo_b_GlcNAc-like_dom"/>
</dbReference>